<feature type="region of interest" description="Disordered" evidence="5">
    <location>
        <begin position="212"/>
        <end position="335"/>
    </location>
</feature>
<evidence type="ECO:0000256" key="4">
    <source>
        <dbReference type="PROSITE-ProRule" id="PRU00723"/>
    </source>
</evidence>
<dbReference type="InterPro" id="IPR000571">
    <property type="entry name" value="Znf_CCCH"/>
</dbReference>
<dbReference type="GO" id="GO:0008270">
    <property type="term" value="F:zinc ion binding"/>
    <property type="evidence" value="ECO:0007669"/>
    <property type="project" value="UniProtKB-KW"/>
</dbReference>
<feature type="region of interest" description="Disordered" evidence="5">
    <location>
        <begin position="49"/>
        <end position="126"/>
    </location>
</feature>
<protein>
    <recommendedName>
        <fullName evidence="6">C3H1-type domain-containing protein</fullName>
    </recommendedName>
</protein>
<dbReference type="AlphaFoldDB" id="A0ABD2YU24"/>
<feature type="domain" description="C3H1-type" evidence="6">
    <location>
        <begin position="6"/>
        <end position="32"/>
    </location>
</feature>
<sequence>MVEKKLYKTKLCVLYQKGHCHRQSCSFAHGNAELRGSFNGRRDYRGSDLRERLDRRRSPLHRYSPGNDERGRRGSHGDSPQGQDDMRKHRKKHVEGESDFSGSLRKSEGTEDKIKDSRRVSSESKDFLDEQLRKALSDFNNLEDHRRELEIYLEEKIQEANTLNLKINELEMQLSQEKEESKRITAKIKKFVKAYNRQMRLEDELKRSHSQVQKLGEQLSLDFSRPGATEEDEGYKTDGESAGNHVSPRNELQKNASPSKKRPRAHSEVDVISNQVNPKKDRGMMGKFRSEKLSRWDAHSKSDQKAEVNSTGKEVSRPLADEYKSKKAKSSSSGFSLFDKSKVTESGLVLPSTGMAAHAMDDVVDIVETEEKFEGIGTVIGTEKEVVFKIPSFPFPPPPPPPPPPPQNAYALYKGDDQNVDIDGIEEETVDVDIV</sequence>
<evidence type="ECO:0000256" key="3">
    <source>
        <dbReference type="ARBA" id="ARBA00022833"/>
    </source>
</evidence>
<keyword evidence="3 4" id="KW-0862">Zinc</keyword>
<dbReference type="PANTHER" id="PTHR38160:SF1">
    <property type="entry name" value="ZINC FINGER CCCH DOMAIN-CONTAINING PROTEIN 40"/>
    <property type="match status" value="1"/>
</dbReference>
<gene>
    <name evidence="7" type="ORF">ACH5RR_029065</name>
</gene>
<evidence type="ECO:0000256" key="5">
    <source>
        <dbReference type="SAM" id="MobiDB-lite"/>
    </source>
</evidence>
<evidence type="ECO:0000313" key="8">
    <source>
        <dbReference type="Proteomes" id="UP001630127"/>
    </source>
</evidence>
<keyword evidence="1 4" id="KW-0479">Metal-binding</keyword>
<dbReference type="EMBL" id="JBJUIK010000012">
    <property type="protein sequence ID" value="KAL3509664.1"/>
    <property type="molecule type" value="Genomic_DNA"/>
</dbReference>
<comment type="caution">
    <text evidence="7">The sequence shown here is derived from an EMBL/GenBank/DDBJ whole genome shotgun (WGS) entry which is preliminary data.</text>
</comment>
<dbReference type="InterPro" id="IPR036855">
    <property type="entry name" value="Znf_CCCH_sf"/>
</dbReference>
<keyword evidence="2 4" id="KW-0863">Zinc-finger</keyword>
<dbReference type="Proteomes" id="UP001630127">
    <property type="component" value="Unassembled WGS sequence"/>
</dbReference>
<feature type="compositionally biased region" description="Basic and acidic residues" evidence="5">
    <location>
        <begin position="278"/>
        <end position="306"/>
    </location>
</feature>
<dbReference type="PROSITE" id="PS50103">
    <property type="entry name" value="ZF_C3H1"/>
    <property type="match status" value="1"/>
</dbReference>
<dbReference type="InterPro" id="IPR045868">
    <property type="entry name" value="Znf_C3H13/40"/>
</dbReference>
<name>A0ABD2YU24_9GENT</name>
<dbReference type="SUPFAM" id="SSF90229">
    <property type="entry name" value="CCCH zinc finger"/>
    <property type="match status" value="1"/>
</dbReference>
<feature type="zinc finger region" description="C3H1-type" evidence="4">
    <location>
        <begin position="6"/>
        <end position="32"/>
    </location>
</feature>
<evidence type="ECO:0000313" key="7">
    <source>
        <dbReference type="EMBL" id="KAL3509664.1"/>
    </source>
</evidence>
<feature type="compositionally biased region" description="Basic and acidic residues" evidence="5">
    <location>
        <begin position="105"/>
        <end position="126"/>
    </location>
</feature>
<organism evidence="7 8">
    <name type="scientific">Cinchona calisaya</name>
    <dbReference type="NCBI Taxonomy" id="153742"/>
    <lineage>
        <taxon>Eukaryota</taxon>
        <taxon>Viridiplantae</taxon>
        <taxon>Streptophyta</taxon>
        <taxon>Embryophyta</taxon>
        <taxon>Tracheophyta</taxon>
        <taxon>Spermatophyta</taxon>
        <taxon>Magnoliopsida</taxon>
        <taxon>eudicotyledons</taxon>
        <taxon>Gunneridae</taxon>
        <taxon>Pentapetalae</taxon>
        <taxon>asterids</taxon>
        <taxon>lamiids</taxon>
        <taxon>Gentianales</taxon>
        <taxon>Rubiaceae</taxon>
        <taxon>Cinchonoideae</taxon>
        <taxon>Cinchoneae</taxon>
        <taxon>Cinchona</taxon>
    </lineage>
</organism>
<reference evidence="7 8" key="1">
    <citation type="submission" date="2024-11" db="EMBL/GenBank/DDBJ databases">
        <title>A near-complete genome assembly of Cinchona calisaya.</title>
        <authorList>
            <person name="Lian D.C."/>
            <person name="Zhao X.W."/>
            <person name="Wei L."/>
        </authorList>
    </citation>
    <scope>NUCLEOTIDE SEQUENCE [LARGE SCALE GENOMIC DNA]</scope>
    <source>
        <tissue evidence="7">Nenye</tissue>
    </source>
</reference>
<dbReference type="Gene3D" id="4.10.1000.10">
    <property type="entry name" value="Zinc finger, CCCH-type"/>
    <property type="match status" value="1"/>
</dbReference>
<proteinExistence type="predicted"/>
<keyword evidence="8" id="KW-1185">Reference proteome</keyword>
<feature type="compositionally biased region" description="Basic and acidic residues" evidence="5">
    <location>
        <begin position="67"/>
        <end position="76"/>
    </location>
</feature>
<dbReference type="PANTHER" id="PTHR38160">
    <property type="entry name" value="ZINC FINGER CCCH DOMAIN-CONTAINING PROTEIN 40"/>
    <property type="match status" value="1"/>
</dbReference>
<feature type="compositionally biased region" description="Basic and acidic residues" evidence="5">
    <location>
        <begin position="314"/>
        <end position="325"/>
    </location>
</feature>
<evidence type="ECO:0000256" key="1">
    <source>
        <dbReference type="ARBA" id="ARBA00022723"/>
    </source>
</evidence>
<evidence type="ECO:0000256" key="2">
    <source>
        <dbReference type="ARBA" id="ARBA00022771"/>
    </source>
</evidence>
<evidence type="ECO:0000259" key="6">
    <source>
        <dbReference type="PROSITE" id="PS50103"/>
    </source>
</evidence>
<accession>A0ABD2YU24</accession>